<accession>A0A6G0VMB6</accession>
<evidence type="ECO:0000313" key="1">
    <source>
        <dbReference type="EMBL" id="KAF0694927.1"/>
    </source>
</evidence>
<dbReference type="PANTHER" id="PTHR10773">
    <property type="entry name" value="DNA-DIRECTED RNA POLYMERASES I, II, AND III SUBUNIT RPABC2"/>
    <property type="match status" value="1"/>
</dbReference>
<sequence length="564" mass="65118">LEIDCSENVLDDKNTDEIGTLNNFLSLSDVPIIEGLETSDSNPNLVKSRRKLHFQAGDELDWLKNKNKFLRMKGKDYMGLKKNKDNKLLLSEKKPARKMGPRCDSTFCKKNVVKRKCFTIKDDDRKELFKSFWDNMTWCERKTYVAALCQTHPTKVNTAGNNISRRADTISYFLNIKNEKLQVCKKMFLQTLCLNEWSVRNWITKSSAGTGIHISPEIKRKKNEVGRLSGGKEEMMNFFNKLPTLPSHYCRSSSNKVYLESLFESKTALYNAYESELAQTKKKVICKTDFFQEFDRRNLALYSPKKDCCDLCEGFKYGHISQADYDTHQNRKTQARDAKNVSKEFAINNSDKYASLTMDVQAVKLAPYIRASSMYYKTKLCVHNFTVFNQATADVCCYLWDETNGGLEASVFATMVLDYLSNMIENTPTLCNISLFSDGCGYQNRNTILSNALLKFAIEQNVTITQNFLEKGHTQMEVDSVHHTIEMKLKKREIHLPTDYINACRDARIKIPYRVKYLEFSCFNDYSQVKYYTSIRPGSSKGDPTVSDIRCLKYKPDSFIQYKL</sequence>
<keyword evidence="2" id="KW-1185">Reference proteome</keyword>
<dbReference type="EMBL" id="VUJU01015320">
    <property type="protein sequence ID" value="KAF0694927.1"/>
    <property type="molecule type" value="Genomic_DNA"/>
</dbReference>
<evidence type="ECO:0008006" key="3">
    <source>
        <dbReference type="Google" id="ProtNLM"/>
    </source>
</evidence>
<name>A0A6G0VMB6_APHCR</name>
<feature type="non-terminal residue" evidence="1">
    <location>
        <position position="564"/>
    </location>
</feature>
<proteinExistence type="predicted"/>
<dbReference type="AlphaFoldDB" id="A0A6G0VMB6"/>
<gene>
    <name evidence="1" type="ORF">FWK35_00037629</name>
</gene>
<dbReference type="OrthoDB" id="6629708at2759"/>
<feature type="non-terminal residue" evidence="1">
    <location>
        <position position="1"/>
    </location>
</feature>
<reference evidence="1 2" key="1">
    <citation type="submission" date="2019-08" db="EMBL/GenBank/DDBJ databases">
        <title>Whole genome of Aphis craccivora.</title>
        <authorList>
            <person name="Voronova N.V."/>
            <person name="Shulinski R.S."/>
            <person name="Bandarenka Y.V."/>
            <person name="Zhorov D.G."/>
            <person name="Warner D."/>
        </authorList>
    </citation>
    <scope>NUCLEOTIDE SEQUENCE [LARGE SCALE GENOMIC DNA]</scope>
    <source>
        <strain evidence="1">180601</strain>
        <tissue evidence="1">Whole Body</tissue>
    </source>
</reference>
<dbReference type="PANTHER" id="PTHR10773:SF19">
    <property type="match status" value="1"/>
</dbReference>
<evidence type="ECO:0000313" key="2">
    <source>
        <dbReference type="Proteomes" id="UP000478052"/>
    </source>
</evidence>
<dbReference type="Proteomes" id="UP000478052">
    <property type="component" value="Unassembled WGS sequence"/>
</dbReference>
<protein>
    <recommendedName>
        <fullName evidence="3">THAP-type domain-containing protein</fullName>
    </recommendedName>
</protein>
<organism evidence="1 2">
    <name type="scientific">Aphis craccivora</name>
    <name type="common">Cowpea aphid</name>
    <dbReference type="NCBI Taxonomy" id="307492"/>
    <lineage>
        <taxon>Eukaryota</taxon>
        <taxon>Metazoa</taxon>
        <taxon>Ecdysozoa</taxon>
        <taxon>Arthropoda</taxon>
        <taxon>Hexapoda</taxon>
        <taxon>Insecta</taxon>
        <taxon>Pterygota</taxon>
        <taxon>Neoptera</taxon>
        <taxon>Paraneoptera</taxon>
        <taxon>Hemiptera</taxon>
        <taxon>Sternorrhyncha</taxon>
        <taxon>Aphidomorpha</taxon>
        <taxon>Aphidoidea</taxon>
        <taxon>Aphididae</taxon>
        <taxon>Aphidini</taxon>
        <taxon>Aphis</taxon>
        <taxon>Aphis</taxon>
    </lineage>
</organism>
<comment type="caution">
    <text evidence="1">The sequence shown here is derived from an EMBL/GenBank/DDBJ whole genome shotgun (WGS) entry which is preliminary data.</text>
</comment>